<dbReference type="PRINTS" id="PR00780">
    <property type="entry name" value="LEUSERPINII"/>
</dbReference>
<dbReference type="SUPFAM" id="SSF56574">
    <property type="entry name" value="Serpins"/>
    <property type="match status" value="1"/>
</dbReference>
<feature type="domain" description="Serpin" evidence="4">
    <location>
        <begin position="115"/>
        <end position="477"/>
    </location>
</feature>
<dbReference type="GO" id="GO:0005615">
    <property type="term" value="C:extracellular space"/>
    <property type="evidence" value="ECO:0007669"/>
    <property type="project" value="InterPro"/>
</dbReference>
<name>I6LL64_PETMA</name>
<dbReference type="InterPro" id="IPR000215">
    <property type="entry name" value="Serpin_fam"/>
</dbReference>
<feature type="chain" id="PRO_5003705213" evidence="3">
    <location>
        <begin position="22"/>
        <end position="479"/>
    </location>
</feature>
<keyword evidence="3" id="KW-0732">Signal</keyword>
<dbReference type="CDD" id="cd00172">
    <property type="entry name" value="serpin"/>
    <property type="match status" value="1"/>
</dbReference>
<evidence type="ECO:0000256" key="3">
    <source>
        <dbReference type="SAM" id="SignalP"/>
    </source>
</evidence>
<evidence type="ECO:0000256" key="2">
    <source>
        <dbReference type="SAM" id="MobiDB-lite"/>
    </source>
</evidence>
<dbReference type="InterPro" id="IPR023796">
    <property type="entry name" value="Serpin_dom"/>
</dbReference>
<evidence type="ECO:0000313" key="5">
    <source>
        <dbReference type="EMBL" id="ADK22836.1"/>
    </source>
</evidence>
<dbReference type="PANTHER" id="PTHR11461:SF372">
    <property type="entry name" value="ACCESSORY GLAND PROTEIN ACP76A-RELATED"/>
    <property type="match status" value="1"/>
</dbReference>
<feature type="compositionally biased region" description="Basic residues" evidence="2">
    <location>
        <begin position="93"/>
        <end position="103"/>
    </location>
</feature>
<dbReference type="EMBL" id="GQ428989">
    <property type="protein sequence ID" value="ADK22836.1"/>
    <property type="molecule type" value="mRNA"/>
</dbReference>
<accession>I6LL64</accession>
<feature type="signal peptide" evidence="3">
    <location>
        <begin position="1"/>
        <end position="21"/>
    </location>
</feature>
<dbReference type="InterPro" id="IPR042185">
    <property type="entry name" value="Serpin_sf_2"/>
</dbReference>
<dbReference type="Pfam" id="PF00079">
    <property type="entry name" value="Serpin"/>
    <property type="match status" value="1"/>
</dbReference>
<dbReference type="InterPro" id="IPR023795">
    <property type="entry name" value="Serpin_CS"/>
</dbReference>
<proteinExistence type="evidence at transcript level"/>
<feature type="compositionally biased region" description="Polar residues" evidence="2">
    <location>
        <begin position="45"/>
        <end position="55"/>
    </location>
</feature>
<dbReference type="AlphaFoldDB" id="I6LL64"/>
<comment type="similarity">
    <text evidence="1">Belongs to the serpin family.</text>
</comment>
<dbReference type="Gene3D" id="3.30.497.10">
    <property type="entry name" value="Antithrombin, subunit I, domain 2"/>
    <property type="match status" value="1"/>
</dbReference>
<dbReference type="InterPro" id="IPR036186">
    <property type="entry name" value="Serpin_sf"/>
</dbReference>
<dbReference type="PROSITE" id="PS00284">
    <property type="entry name" value="SERPIN"/>
    <property type="match status" value="1"/>
</dbReference>
<dbReference type="Gene3D" id="2.10.310.10">
    <property type="entry name" value="Serpins superfamily"/>
    <property type="match status" value="1"/>
</dbReference>
<sequence length="479" mass="53326">MKLFILLLLAFCAALCSPCVGEEDYDDRPYMQPFHLIPPPLSVQATEQPLASNETWDYPEPLAPGQSPAASSEEGSSEEKGDERESHRGEGRRGRKDKYKSKTQRIASAVNGLGFRLYKQVLGGAGPADNIFFSPLSIASALGVVAAGANGSSRAELDTALGFKELLHGKKKAKSMKYFARLNSALYRRSAGFELMGKNVVFSKKGLWLYRQFTRTVAHLFKSNVRSVDFGESKEAVELMNAYIEKVTSKKFTDVISDVDTATSLMIVNVIHFKGSWANKFEPDLTKNVRFWVNSSYSMMVPTMHQRAKLSYAQDRKLRSTVIKLPYEGGASMLVIVPHRTEELPKVEESVSQEQLEEWLSLLGPSNHYVQLSLPKFKISVSYDLKAYLSAMGMPSMFSYGADLSRITGMQKLHVDKITHKSVLHVNEEGTEAKAETVVGIMPISMPPTVTVDRPFVVLIYDEKTRAVIFMGRVADPKQ</sequence>
<reference evidence="5" key="1">
    <citation type="submission" date="2009-07" db="EMBL/GenBank/DDBJ databases">
        <title>Identification of a novel angiotensin from the brain of jawless vertebrate and cloning its precursor.</title>
        <authorList>
            <person name="Su Y."/>
        </authorList>
    </citation>
    <scope>NUCLEOTIDE SEQUENCE</scope>
</reference>
<dbReference type="FunFam" id="2.10.310.10:FF:000001">
    <property type="entry name" value="Serpin family A member 1"/>
    <property type="match status" value="1"/>
</dbReference>
<evidence type="ECO:0000259" key="4">
    <source>
        <dbReference type="SMART" id="SM00093"/>
    </source>
</evidence>
<dbReference type="PANTHER" id="PTHR11461">
    <property type="entry name" value="SERINE PROTEASE INHIBITOR, SERPIN"/>
    <property type="match status" value="1"/>
</dbReference>
<dbReference type="Gene3D" id="2.30.39.10">
    <property type="entry name" value="Alpha-1-antitrypsin, domain 1"/>
    <property type="match status" value="1"/>
</dbReference>
<dbReference type="MEROPS" id="I04.037"/>
<feature type="region of interest" description="Disordered" evidence="2">
    <location>
        <begin position="45"/>
        <end position="103"/>
    </location>
</feature>
<dbReference type="InterPro" id="IPR042178">
    <property type="entry name" value="Serpin_sf_1"/>
</dbReference>
<protein>
    <submittedName>
        <fullName evidence="5">Angiotensinogen</fullName>
    </submittedName>
</protein>
<dbReference type="GO" id="GO:0004867">
    <property type="term" value="F:serine-type endopeptidase inhibitor activity"/>
    <property type="evidence" value="ECO:0007669"/>
    <property type="project" value="InterPro"/>
</dbReference>
<evidence type="ECO:0000256" key="1">
    <source>
        <dbReference type="RuleBase" id="RU000411"/>
    </source>
</evidence>
<organism evidence="5">
    <name type="scientific">Petromyzon marinus</name>
    <name type="common">Sea lamprey</name>
    <dbReference type="NCBI Taxonomy" id="7757"/>
    <lineage>
        <taxon>Eukaryota</taxon>
        <taxon>Metazoa</taxon>
        <taxon>Chordata</taxon>
        <taxon>Craniata</taxon>
        <taxon>Vertebrata</taxon>
        <taxon>Cyclostomata</taxon>
        <taxon>Hyperoartia</taxon>
        <taxon>Petromyzontiformes</taxon>
        <taxon>Petromyzontidae</taxon>
        <taxon>Petromyzon</taxon>
    </lineage>
</organism>
<dbReference type="SMART" id="SM00093">
    <property type="entry name" value="SERPIN"/>
    <property type="match status" value="1"/>
</dbReference>
<feature type="compositionally biased region" description="Basic and acidic residues" evidence="2">
    <location>
        <begin position="77"/>
        <end position="92"/>
    </location>
</feature>